<dbReference type="RefSeq" id="WP_246066061.1">
    <property type="nucleotide sequence ID" value="NZ_FXTJ01000005.1"/>
</dbReference>
<evidence type="ECO:0000313" key="3">
    <source>
        <dbReference type="Proteomes" id="UP000317484"/>
    </source>
</evidence>
<sequence length="204" mass="20731">MGWMGPVVDGQEHEGWVVPLFTDGAQGPGTSSARGLPIARRPNDGPGDGDRVRLTYGDGFTAEGRWSDGTLLRGDGIVRADAGGPVHCEVIEQAEEWRPGAEVVGRAAGRTCGWRGTPLGPRACMGAGRPGGAAAGRSGPVGQSGGRRRAPGDSRMAPHIAGWQALEDVEAAAARQAAAARALNLACALSPLESRGPTSAGPPA</sequence>
<protein>
    <submittedName>
        <fullName evidence="2">Uncharacterized protein</fullName>
    </submittedName>
</protein>
<organism evidence="2 3">
    <name type="scientific">Geodermatophilus aquaeductus</name>
    <dbReference type="NCBI Taxonomy" id="1564161"/>
    <lineage>
        <taxon>Bacteria</taxon>
        <taxon>Bacillati</taxon>
        <taxon>Actinomycetota</taxon>
        <taxon>Actinomycetes</taxon>
        <taxon>Geodermatophilales</taxon>
        <taxon>Geodermatophilaceae</taxon>
        <taxon>Geodermatophilus</taxon>
    </lineage>
</organism>
<keyword evidence="3" id="KW-1185">Reference proteome</keyword>
<feature type="region of interest" description="Disordered" evidence="1">
    <location>
        <begin position="24"/>
        <end position="50"/>
    </location>
</feature>
<reference evidence="2 3" key="1">
    <citation type="submission" date="2017-05" db="EMBL/GenBank/DDBJ databases">
        <authorList>
            <person name="Varghese N."/>
            <person name="Submissions S."/>
        </authorList>
    </citation>
    <scope>NUCLEOTIDE SEQUENCE [LARGE SCALE GENOMIC DNA]</scope>
    <source>
        <strain evidence="2 3">DSM 46834</strain>
    </source>
</reference>
<dbReference type="EMBL" id="FXTJ01000005">
    <property type="protein sequence ID" value="SMO84582.1"/>
    <property type="molecule type" value="Genomic_DNA"/>
</dbReference>
<proteinExistence type="predicted"/>
<gene>
    <name evidence="2" type="ORF">SAMN06273567_105228</name>
</gene>
<accession>A0A521EL19</accession>
<dbReference type="Proteomes" id="UP000317484">
    <property type="component" value="Unassembled WGS sequence"/>
</dbReference>
<evidence type="ECO:0000313" key="2">
    <source>
        <dbReference type="EMBL" id="SMO84582.1"/>
    </source>
</evidence>
<evidence type="ECO:0000256" key="1">
    <source>
        <dbReference type="SAM" id="MobiDB-lite"/>
    </source>
</evidence>
<name>A0A521EL19_9ACTN</name>
<feature type="region of interest" description="Disordered" evidence="1">
    <location>
        <begin position="127"/>
        <end position="157"/>
    </location>
</feature>
<dbReference type="AlphaFoldDB" id="A0A521EL19"/>